<sequence>MRPREVPASNEAETPAAAPIDTSPACVRSTIAPRTASAIRMSPLPVLISAGPVRRSTETSPACVVRRTPEASSSSIAPCEPSKAT</sequence>
<protein>
    <submittedName>
        <fullName evidence="2">Uncharacterized protein</fullName>
    </submittedName>
</protein>
<dbReference type="EMBL" id="JAVDSG010000001">
    <property type="protein sequence ID" value="MDR6592662.1"/>
    <property type="molecule type" value="Genomic_DNA"/>
</dbReference>
<feature type="region of interest" description="Disordered" evidence="1">
    <location>
        <begin position="52"/>
        <end position="85"/>
    </location>
</feature>
<reference evidence="2 3" key="1">
    <citation type="submission" date="2023-07" db="EMBL/GenBank/DDBJ databases">
        <title>Sequencing the genomes of 1000 actinobacteria strains.</title>
        <authorList>
            <person name="Klenk H.-P."/>
        </authorList>
    </citation>
    <scope>NUCLEOTIDE SEQUENCE [LARGE SCALE GENOMIC DNA]</scope>
    <source>
        <strain evidence="2 3">DSM 43749</strain>
    </source>
</reference>
<dbReference type="Proteomes" id="UP001268819">
    <property type="component" value="Unassembled WGS sequence"/>
</dbReference>
<organism evidence="2 3">
    <name type="scientific">Saccharothrix longispora</name>
    <dbReference type="NCBI Taxonomy" id="33920"/>
    <lineage>
        <taxon>Bacteria</taxon>
        <taxon>Bacillati</taxon>
        <taxon>Actinomycetota</taxon>
        <taxon>Actinomycetes</taxon>
        <taxon>Pseudonocardiales</taxon>
        <taxon>Pseudonocardiaceae</taxon>
        <taxon>Saccharothrix</taxon>
    </lineage>
</organism>
<evidence type="ECO:0000313" key="2">
    <source>
        <dbReference type="EMBL" id="MDR6592662.1"/>
    </source>
</evidence>
<comment type="caution">
    <text evidence="2">The sequence shown here is derived from an EMBL/GenBank/DDBJ whole genome shotgun (WGS) entry which is preliminary data.</text>
</comment>
<evidence type="ECO:0000313" key="3">
    <source>
        <dbReference type="Proteomes" id="UP001268819"/>
    </source>
</evidence>
<keyword evidence="3" id="KW-1185">Reference proteome</keyword>
<name>A0ABU1PPR9_9PSEU</name>
<accession>A0ABU1PPR9</accession>
<evidence type="ECO:0000256" key="1">
    <source>
        <dbReference type="SAM" id="MobiDB-lite"/>
    </source>
</evidence>
<gene>
    <name evidence="2" type="ORF">J2S66_001046</name>
</gene>
<proteinExistence type="predicted"/>
<feature type="region of interest" description="Disordered" evidence="1">
    <location>
        <begin position="1"/>
        <end position="23"/>
    </location>
</feature>